<name>A0A5C4NV40_9BURK</name>
<dbReference type="Gene3D" id="3.90.320.10">
    <property type="match status" value="1"/>
</dbReference>
<evidence type="ECO:0000313" key="4">
    <source>
        <dbReference type="Proteomes" id="UP000305681"/>
    </source>
</evidence>
<evidence type="ECO:0000256" key="1">
    <source>
        <dbReference type="SAM" id="MobiDB-lite"/>
    </source>
</evidence>
<organism evidence="3 4">
    <name type="scientific">Janthinobacterium lividum</name>
    <dbReference type="NCBI Taxonomy" id="29581"/>
    <lineage>
        <taxon>Bacteria</taxon>
        <taxon>Pseudomonadati</taxon>
        <taxon>Pseudomonadota</taxon>
        <taxon>Betaproteobacteria</taxon>
        <taxon>Burkholderiales</taxon>
        <taxon>Oxalobacteraceae</taxon>
        <taxon>Janthinobacterium</taxon>
    </lineage>
</organism>
<evidence type="ECO:0000259" key="2">
    <source>
        <dbReference type="Pfam" id="PF09588"/>
    </source>
</evidence>
<dbReference type="SUPFAM" id="SSF52980">
    <property type="entry name" value="Restriction endonuclease-like"/>
    <property type="match status" value="1"/>
</dbReference>
<accession>A0A5C4NV40</accession>
<keyword evidence="3" id="KW-0540">Nuclease</keyword>
<dbReference type="InterPro" id="IPR011604">
    <property type="entry name" value="PDDEXK-like_dom_sf"/>
</dbReference>
<evidence type="ECO:0000313" key="3">
    <source>
        <dbReference type="EMBL" id="TNC78303.1"/>
    </source>
</evidence>
<sequence length="640" mass="70285">MQRENTLTREIHNLLQGSDDWHAFRFGHHGASEAAAMLGLSKKITRSELVRMKATGLAKEFSDWVQENILDYGHEVEALARPFAERIIGDELYPATLSLGRESASCDGLNMAETIGFEHKQWNAELAASVRTDVLPDEHQPQVQQQLLVTGAEKWLFMASDGTENNMVWMWVYPDTAWFARIVAGWQQFDVDVANYTQVDHAVKPEAEPAAALPALVVQTEGKVVSSNLMAYQKAAEKFLSTIKTDLQDDQDFADAEYNVKFCGEAEVKLEHAKAAALAQTSTIDEVMRTVDHIKAQFRAKRLELEKLVKTRKEQIKETILNDGRRAYADHVAALETEIAPIRLQLATPDFAGAMKAKRTLASLHDAVGTTLANAKIEANTQAADYRAKQAWCREHAATYGFLFMDMANIIGKPMDDFQLVITSRIADHKRAEEAKAEVERARIREEERVKAEAAAAEKLADERKADADRVAAEHARAAAEAQAAADRQAATDQAERSRLAAEQQAAQGRVAAVAEQGRLADLADAQAPAEELTLSGGAANPLAGGQIGRSLNEQIRRCDAAVEWSKNEGTAKPSTPPTLRLGQISDRLGFTVTSTFMESIGFAPAATEKAAKLYHEGDFKSMCAAICRHVSTVQVKHAI</sequence>
<dbReference type="RefSeq" id="WP_139089469.1">
    <property type="nucleotide sequence ID" value="NZ_VDGE01000001.1"/>
</dbReference>
<feature type="region of interest" description="Disordered" evidence="1">
    <location>
        <begin position="458"/>
        <end position="503"/>
    </location>
</feature>
<proteinExistence type="predicted"/>
<feature type="compositionally biased region" description="Low complexity" evidence="1">
    <location>
        <begin position="479"/>
        <end position="493"/>
    </location>
</feature>
<dbReference type="InterPro" id="IPR011335">
    <property type="entry name" value="Restrct_endonuc-II-like"/>
</dbReference>
<dbReference type="AlphaFoldDB" id="A0A5C4NV40"/>
<feature type="domain" description="YqaJ viral recombinase" evidence="2">
    <location>
        <begin position="20"/>
        <end position="153"/>
    </location>
</feature>
<protein>
    <submittedName>
        <fullName evidence="3">Endonuclease</fullName>
    </submittedName>
</protein>
<dbReference type="GO" id="GO:0004519">
    <property type="term" value="F:endonuclease activity"/>
    <property type="evidence" value="ECO:0007669"/>
    <property type="project" value="UniProtKB-KW"/>
</dbReference>
<keyword evidence="3" id="KW-0255">Endonuclease</keyword>
<dbReference type="InterPro" id="IPR019080">
    <property type="entry name" value="YqaJ_viral_recombinase"/>
</dbReference>
<keyword evidence="3" id="KW-0378">Hydrolase</keyword>
<dbReference type="EMBL" id="VDGE01000001">
    <property type="protein sequence ID" value="TNC78303.1"/>
    <property type="molecule type" value="Genomic_DNA"/>
</dbReference>
<reference evidence="3 4" key="1">
    <citation type="submission" date="2019-06" db="EMBL/GenBank/DDBJ databases">
        <title>Genome sequence of Janthinobacterium lividum UCD_MED1.</title>
        <authorList>
            <person name="De Leon M.E."/>
            <person name="Jospin G."/>
        </authorList>
    </citation>
    <scope>NUCLEOTIDE SEQUENCE [LARGE SCALE GENOMIC DNA]</scope>
    <source>
        <strain evidence="3 4">UCD_MED1</strain>
    </source>
</reference>
<comment type="caution">
    <text evidence="3">The sequence shown here is derived from an EMBL/GenBank/DDBJ whole genome shotgun (WGS) entry which is preliminary data.</text>
</comment>
<feature type="compositionally biased region" description="Basic and acidic residues" evidence="1">
    <location>
        <begin position="459"/>
        <end position="478"/>
    </location>
</feature>
<dbReference type="Proteomes" id="UP000305681">
    <property type="component" value="Unassembled WGS sequence"/>
</dbReference>
<gene>
    <name evidence="3" type="ORF">FHI69_03150</name>
</gene>
<dbReference type="Pfam" id="PF09588">
    <property type="entry name" value="YqaJ"/>
    <property type="match status" value="1"/>
</dbReference>